<dbReference type="GO" id="GO:0016035">
    <property type="term" value="C:zeta DNA polymerase complex"/>
    <property type="evidence" value="ECO:0007669"/>
    <property type="project" value="TreeGrafter"/>
</dbReference>
<accession>A0AAW2LRG8</accession>
<dbReference type="GO" id="GO:0005634">
    <property type="term" value="C:nucleus"/>
    <property type="evidence" value="ECO:0007669"/>
    <property type="project" value="UniProtKB-SubCell"/>
</dbReference>
<dbReference type="FunFam" id="3.30.900.10:FF:000003">
    <property type="entry name" value="Mitotic spindle assembly checkpoint protein MAD2B"/>
    <property type="match status" value="1"/>
</dbReference>
<keyword evidence="4" id="KW-0472">Membrane</keyword>
<keyword evidence="4" id="KW-0812">Transmembrane</keyword>
<organism evidence="6">
    <name type="scientific">Sesamum radiatum</name>
    <name type="common">Black benniseed</name>
    <dbReference type="NCBI Taxonomy" id="300843"/>
    <lineage>
        <taxon>Eukaryota</taxon>
        <taxon>Viridiplantae</taxon>
        <taxon>Streptophyta</taxon>
        <taxon>Embryophyta</taxon>
        <taxon>Tracheophyta</taxon>
        <taxon>Spermatophyta</taxon>
        <taxon>Magnoliopsida</taxon>
        <taxon>eudicotyledons</taxon>
        <taxon>Gunneridae</taxon>
        <taxon>Pentapetalae</taxon>
        <taxon>asterids</taxon>
        <taxon>lamiids</taxon>
        <taxon>Lamiales</taxon>
        <taxon>Pedaliaceae</taxon>
        <taxon>Sesamum</taxon>
    </lineage>
</organism>
<feature type="transmembrane region" description="Helical" evidence="4">
    <location>
        <begin position="13"/>
        <end position="35"/>
    </location>
</feature>
<dbReference type="GO" id="GO:0006974">
    <property type="term" value="P:DNA damage response"/>
    <property type="evidence" value="ECO:0007669"/>
    <property type="project" value="UniProtKB-KW"/>
</dbReference>
<dbReference type="InterPro" id="IPR036570">
    <property type="entry name" value="HORMA_dom_sf"/>
</dbReference>
<proteinExistence type="predicted"/>
<evidence type="ECO:0000256" key="3">
    <source>
        <dbReference type="ARBA" id="ARBA00023242"/>
    </source>
</evidence>
<dbReference type="PANTHER" id="PTHR11842">
    <property type="entry name" value="MITOTIC SPINDLE ASSEMBLY CHECKPOINT PROTEIN MAD2"/>
    <property type="match status" value="1"/>
</dbReference>
<dbReference type="PROSITE" id="PS50815">
    <property type="entry name" value="HORMA"/>
    <property type="match status" value="1"/>
</dbReference>
<protein>
    <submittedName>
        <fullName evidence="6">DNA polymerase zeta processivity subunit</fullName>
    </submittedName>
</protein>
<dbReference type="AlphaFoldDB" id="A0AAW2LRG8"/>
<comment type="caution">
    <text evidence="6">The sequence shown here is derived from an EMBL/GenBank/DDBJ whole genome shotgun (WGS) entry which is preliminary data.</text>
</comment>
<name>A0AAW2LRG8_SESRA</name>
<reference evidence="6" key="1">
    <citation type="submission" date="2020-06" db="EMBL/GenBank/DDBJ databases">
        <authorList>
            <person name="Li T."/>
            <person name="Hu X."/>
            <person name="Zhang T."/>
            <person name="Song X."/>
            <person name="Zhang H."/>
            <person name="Dai N."/>
            <person name="Sheng W."/>
            <person name="Hou X."/>
            <person name="Wei L."/>
        </authorList>
    </citation>
    <scope>NUCLEOTIDE SEQUENCE</scope>
    <source>
        <strain evidence="6">G02</strain>
        <tissue evidence="6">Leaf</tissue>
    </source>
</reference>
<gene>
    <name evidence="6" type="ORF">Sradi_5358000</name>
</gene>
<feature type="domain" description="HORMA" evidence="5">
    <location>
        <begin position="11"/>
        <end position="194"/>
    </location>
</feature>
<dbReference type="InterPro" id="IPR045091">
    <property type="entry name" value="Mad2-like"/>
</dbReference>
<comment type="subcellular location">
    <subcellularLocation>
        <location evidence="1">Nucleus</location>
    </subcellularLocation>
</comment>
<keyword evidence="4" id="KW-1133">Transmembrane helix</keyword>
<evidence type="ECO:0000256" key="4">
    <source>
        <dbReference type="SAM" id="Phobius"/>
    </source>
</evidence>
<reference evidence="6" key="2">
    <citation type="journal article" date="2024" name="Plant">
        <title>Genomic evolution and insights into agronomic trait innovations of Sesamum species.</title>
        <authorList>
            <person name="Miao H."/>
            <person name="Wang L."/>
            <person name="Qu L."/>
            <person name="Liu H."/>
            <person name="Sun Y."/>
            <person name="Le M."/>
            <person name="Wang Q."/>
            <person name="Wei S."/>
            <person name="Zheng Y."/>
            <person name="Lin W."/>
            <person name="Duan Y."/>
            <person name="Cao H."/>
            <person name="Xiong S."/>
            <person name="Wang X."/>
            <person name="Wei L."/>
            <person name="Li C."/>
            <person name="Ma Q."/>
            <person name="Ju M."/>
            <person name="Zhao R."/>
            <person name="Li G."/>
            <person name="Mu C."/>
            <person name="Tian Q."/>
            <person name="Mei H."/>
            <person name="Zhang T."/>
            <person name="Gao T."/>
            <person name="Zhang H."/>
        </authorList>
    </citation>
    <scope>NUCLEOTIDE SEQUENCE</scope>
    <source>
        <strain evidence="6">G02</strain>
    </source>
</reference>
<keyword evidence="2" id="KW-0227">DNA damage</keyword>
<evidence type="ECO:0000256" key="2">
    <source>
        <dbReference type="ARBA" id="ARBA00022763"/>
    </source>
</evidence>
<dbReference type="Pfam" id="PF02301">
    <property type="entry name" value="HORMA"/>
    <property type="match status" value="1"/>
</dbReference>
<dbReference type="InterPro" id="IPR003511">
    <property type="entry name" value="HORMA_dom"/>
</dbReference>
<dbReference type="Gene3D" id="3.30.900.10">
    <property type="entry name" value="HORMA domain"/>
    <property type="match status" value="1"/>
</dbReference>
<evidence type="ECO:0000256" key="1">
    <source>
        <dbReference type="ARBA" id="ARBA00004123"/>
    </source>
</evidence>
<sequence length="223" mass="25584">MDRKDLRNPQGEIARILVEFLEVAITSVVFLKGIYPNGAFERRRYMNVVVHKARHPQLNEYIHTAVDGLLPFINKGLVDRVAVIFFDDGDVPIERFVFKLNVNQSYNSKVEEANLEFSLRSFLIKLPVSEPLTKVLPRNCRWEITAYFRSLPEASTSKDAEMWIPTDTKQWQQPPTIIPIKSMSSEPLGLQLYLEHPSLSEPKNEVRLFRSVNACTALGNQIV</sequence>
<dbReference type="SUPFAM" id="SSF56019">
    <property type="entry name" value="The spindle assembly checkpoint protein mad2"/>
    <property type="match status" value="1"/>
</dbReference>
<dbReference type="EMBL" id="JACGWJ010000024">
    <property type="protein sequence ID" value="KAL0320965.1"/>
    <property type="molecule type" value="Genomic_DNA"/>
</dbReference>
<dbReference type="PANTHER" id="PTHR11842:SF10">
    <property type="entry name" value="MITOTIC SPINDLE ASSEMBLY CHECKPOINT PROTEIN MAD2B"/>
    <property type="match status" value="1"/>
</dbReference>
<evidence type="ECO:0000259" key="5">
    <source>
        <dbReference type="PROSITE" id="PS50815"/>
    </source>
</evidence>
<keyword evidence="3" id="KW-0539">Nucleus</keyword>
<evidence type="ECO:0000313" key="6">
    <source>
        <dbReference type="EMBL" id="KAL0320965.1"/>
    </source>
</evidence>